<evidence type="ECO:0000256" key="1">
    <source>
        <dbReference type="ARBA" id="ARBA00006700"/>
    </source>
</evidence>
<keyword evidence="2 4" id="KW-0689">Ribosomal protein</keyword>
<dbReference type="RefSeq" id="WP_068961784.1">
    <property type="nucleotide sequence ID" value="NZ_CAJTAP010000007.1"/>
</dbReference>
<dbReference type="GO" id="GO:0003735">
    <property type="term" value="F:structural constituent of ribosome"/>
    <property type="evidence" value="ECO:0007669"/>
    <property type="project" value="InterPro"/>
</dbReference>
<dbReference type="OrthoDB" id="9797862at2"/>
<comment type="function">
    <text evidence="4">One of the early assembly proteins it binds 23S rRNA. One of the proteins that surrounds the polypeptide exit tunnel on the outside of the ribosome. Forms the main docking site for trigger factor binding to the ribosome.</text>
</comment>
<dbReference type="GO" id="GO:0005840">
    <property type="term" value="C:ribosome"/>
    <property type="evidence" value="ECO:0007669"/>
    <property type="project" value="UniProtKB-KW"/>
</dbReference>
<dbReference type="PANTHER" id="PTHR11620">
    <property type="entry name" value="60S RIBOSOMAL PROTEIN L23A"/>
    <property type="match status" value="1"/>
</dbReference>
<dbReference type="HAMAP" id="MF_01369_B">
    <property type="entry name" value="Ribosomal_uL23_B"/>
    <property type="match status" value="1"/>
</dbReference>
<comment type="subunit">
    <text evidence="4">Part of the 50S ribosomal subunit. Contacts protein L29, and trigger factor when it is bound to the ribosome.</text>
</comment>
<keyword evidence="6" id="KW-1185">Reference proteome</keyword>
<evidence type="ECO:0000256" key="2">
    <source>
        <dbReference type="ARBA" id="ARBA00022980"/>
    </source>
</evidence>
<dbReference type="KEGG" id="pary:A4V02_12765"/>
<evidence type="ECO:0000256" key="3">
    <source>
        <dbReference type="ARBA" id="ARBA00023274"/>
    </source>
</evidence>
<protein>
    <recommendedName>
        <fullName evidence="4">Large ribosomal subunit protein uL23</fullName>
    </recommendedName>
</protein>
<accession>A0A1Z2XG36</accession>
<keyword evidence="4" id="KW-0699">rRNA-binding</keyword>
<evidence type="ECO:0000313" key="5">
    <source>
        <dbReference type="EMBL" id="ANU64507.1"/>
    </source>
</evidence>
<dbReference type="Gene3D" id="3.30.70.330">
    <property type="match status" value="1"/>
</dbReference>
<dbReference type="NCBIfam" id="NF004363">
    <property type="entry name" value="PRK05738.2-4"/>
    <property type="match status" value="1"/>
</dbReference>
<dbReference type="GeneID" id="65537747"/>
<proteinExistence type="inferred from homology"/>
<sequence>MEFELTPIVTEKATKLTEKLNRYTFRVSPEANKYEIQNMVEKLYGVHVVKVNTMIVRGKNRSRYTRTGIIKGATSDYKKAIITIADGETIDYYSNL</sequence>
<keyword evidence="3 4" id="KW-0687">Ribonucleoprotein</keyword>
<comment type="similarity">
    <text evidence="1 4">Belongs to the universal ribosomal protein uL23 family.</text>
</comment>
<evidence type="ECO:0000256" key="4">
    <source>
        <dbReference type="HAMAP-Rule" id="MF_01369"/>
    </source>
</evidence>
<dbReference type="InterPro" id="IPR012677">
    <property type="entry name" value="Nucleotide-bd_a/b_plait_sf"/>
</dbReference>
<dbReference type="GO" id="GO:1990904">
    <property type="term" value="C:ribonucleoprotein complex"/>
    <property type="evidence" value="ECO:0007669"/>
    <property type="project" value="UniProtKB-KW"/>
</dbReference>
<dbReference type="AlphaFoldDB" id="A0A1B1SCJ0"/>
<accession>A0A1B1SCJ0</accession>
<dbReference type="GO" id="GO:0019843">
    <property type="term" value="F:rRNA binding"/>
    <property type="evidence" value="ECO:0007669"/>
    <property type="project" value="UniProtKB-UniRule"/>
</dbReference>
<dbReference type="GO" id="GO:0006412">
    <property type="term" value="P:translation"/>
    <property type="evidence" value="ECO:0007669"/>
    <property type="project" value="UniProtKB-UniRule"/>
</dbReference>
<dbReference type="EMBL" id="CP015402">
    <property type="protein sequence ID" value="ANU64507.1"/>
    <property type="molecule type" value="Genomic_DNA"/>
</dbReference>
<dbReference type="STRING" id="1796646.A4V02_12765"/>
<evidence type="ECO:0000313" key="6">
    <source>
        <dbReference type="Proteomes" id="UP000186351"/>
    </source>
</evidence>
<dbReference type="InterPro" id="IPR012678">
    <property type="entry name" value="Ribosomal_uL23/eL15/eS24_sf"/>
</dbReference>
<gene>
    <name evidence="4" type="primary">rplW</name>
    <name evidence="5" type="ORF">A4V02_12765</name>
</gene>
<name>A0A1B1SCJ0_9BACT</name>
<dbReference type="Pfam" id="PF00276">
    <property type="entry name" value="Ribosomal_L23"/>
    <property type="match status" value="1"/>
</dbReference>
<organism evidence="5 6">
    <name type="scientific">Muribaculum intestinale</name>
    <dbReference type="NCBI Taxonomy" id="1796646"/>
    <lineage>
        <taxon>Bacteria</taxon>
        <taxon>Pseudomonadati</taxon>
        <taxon>Bacteroidota</taxon>
        <taxon>Bacteroidia</taxon>
        <taxon>Bacteroidales</taxon>
        <taxon>Muribaculaceae</taxon>
        <taxon>Muribaculum</taxon>
    </lineage>
</organism>
<keyword evidence="4" id="KW-0694">RNA-binding</keyword>
<reference evidence="6" key="1">
    <citation type="submission" date="2016-04" db="EMBL/GenBank/DDBJ databases">
        <title>Complete Genome Sequences of Twelve Strains of a Stable Defined Moderately Diverse Mouse Microbiota 2 (sDMDMm2).</title>
        <authorList>
            <person name="Uchimura Y."/>
            <person name="Wyss M."/>
            <person name="Brugiroux S."/>
            <person name="Limenitakis J.P."/>
            <person name="Stecher B."/>
            <person name="McCoy K.D."/>
            <person name="Macpherson A.J."/>
        </authorList>
    </citation>
    <scope>NUCLEOTIDE SEQUENCE [LARGE SCALE GENOMIC DNA]</scope>
    <source>
        <strain evidence="6">YL27</strain>
    </source>
</reference>
<dbReference type="InterPro" id="IPR013025">
    <property type="entry name" value="Ribosomal_uL23-like"/>
</dbReference>
<dbReference type="Proteomes" id="UP000186351">
    <property type="component" value="Chromosome"/>
</dbReference>
<dbReference type="SUPFAM" id="SSF54189">
    <property type="entry name" value="Ribosomal proteins S24e, L23 and L15e"/>
    <property type="match status" value="1"/>
</dbReference>